<organism evidence="2 3">
    <name type="scientific">Ajellomyces capsulatus (strain G186AR / H82 / ATCC MYA-2454 / RMSCC 2432)</name>
    <name type="common">Darling's disease fungus</name>
    <name type="synonym">Histoplasma capsulatum</name>
    <dbReference type="NCBI Taxonomy" id="447093"/>
    <lineage>
        <taxon>Eukaryota</taxon>
        <taxon>Fungi</taxon>
        <taxon>Dikarya</taxon>
        <taxon>Ascomycota</taxon>
        <taxon>Pezizomycotina</taxon>
        <taxon>Eurotiomycetes</taxon>
        <taxon>Eurotiomycetidae</taxon>
        <taxon>Onygenales</taxon>
        <taxon>Ajellomycetaceae</taxon>
        <taxon>Histoplasma</taxon>
    </lineage>
</organism>
<reference evidence="2" key="1">
    <citation type="submission" date="2009-02" db="EMBL/GenBank/DDBJ databases">
        <title>The Genome Sequence of Ajellomyces capsulatus strain G186AR.</title>
        <authorList>
            <consortium name="The Broad Institute Genome Sequencing Platform"/>
            <person name="Champion M."/>
            <person name="Cuomo C."/>
            <person name="Ma L.-J."/>
            <person name="Henn M.R."/>
            <person name="Sil A."/>
            <person name="Goldman B."/>
            <person name="Young S.K."/>
            <person name="Kodira C.D."/>
            <person name="Zeng Q."/>
            <person name="Koehrsen M."/>
            <person name="Alvarado L."/>
            <person name="Berlin A."/>
            <person name="Borenstein D."/>
            <person name="Chen Z."/>
            <person name="Engels R."/>
            <person name="Freedman E."/>
            <person name="Gellesch M."/>
            <person name="Goldberg J."/>
            <person name="Griggs A."/>
            <person name="Gujja S."/>
            <person name="Heiman D."/>
            <person name="Hepburn T."/>
            <person name="Howarth C."/>
            <person name="Jen D."/>
            <person name="Larson L."/>
            <person name="Lewis B."/>
            <person name="Mehta T."/>
            <person name="Park D."/>
            <person name="Pearson M."/>
            <person name="Roberts A."/>
            <person name="Saif S."/>
            <person name="Shea T."/>
            <person name="Shenoy N."/>
            <person name="Sisk P."/>
            <person name="Stolte C."/>
            <person name="Sykes S."/>
            <person name="Walk T."/>
            <person name="White J."/>
            <person name="Yandava C."/>
            <person name="Klein B."/>
            <person name="McEwen J.G."/>
            <person name="Puccia R."/>
            <person name="Goldman G.H."/>
            <person name="Felipe M.S."/>
            <person name="Nino-Vega G."/>
            <person name="San-Blas G."/>
            <person name="Taylor J."/>
            <person name="Mendoza L."/>
            <person name="Galagan J."/>
            <person name="Nusbaum C."/>
            <person name="Birren B."/>
        </authorList>
    </citation>
    <scope>NUCLEOTIDE SEQUENCE</scope>
    <source>
        <strain evidence="2">G186AR</strain>
    </source>
</reference>
<feature type="region of interest" description="Disordered" evidence="1">
    <location>
        <begin position="1"/>
        <end position="25"/>
    </location>
</feature>
<dbReference type="InParanoid" id="C0NFJ1"/>
<accession>C0NFJ1</accession>
<evidence type="ECO:0000313" key="3">
    <source>
        <dbReference type="Proteomes" id="UP000001631"/>
    </source>
</evidence>
<evidence type="ECO:0000256" key="1">
    <source>
        <dbReference type="SAM" id="MobiDB-lite"/>
    </source>
</evidence>
<dbReference type="EMBL" id="GG663364">
    <property type="protein sequence ID" value="EEH10012.1"/>
    <property type="molecule type" value="Genomic_DNA"/>
</dbReference>
<sequence>MARNSTSLKSRVEGKTGVGDKHMNRQCAGNRSVTSFLREEKVERFIVQTFHSETRIAPGSVEVKRERRLGNLDSRYGSTMEQIVRQTFTKLAKLFLSSPEYLVPPIRPAVWAV</sequence>
<keyword evidence="3" id="KW-1185">Reference proteome</keyword>
<proteinExistence type="predicted"/>
<dbReference type="AlphaFoldDB" id="C0NFJ1"/>
<dbReference type="RefSeq" id="XP_045290492.1">
    <property type="nucleotide sequence ID" value="XM_045428706.1"/>
</dbReference>
<dbReference type="HOGENOM" id="CLU_2132806_0_0_1"/>
<evidence type="ECO:0000313" key="2">
    <source>
        <dbReference type="EMBL" id="EEH10012.1"/>
    </source>
</evidence>
<gene>
    <name evidence="2" type="ORF">HCBG_01657</name>
</gene>
<dbReference type="GeneID" id="69034673"/>
<dbReference type="Proteomes" id="UP000001631">
    <property type="component" value="Unassembled WGS sequence"/>
</dbReference>
<feature type="compositionally biased region" description="Basic and acidic residues" evidence="1">
    <location>
        <begin position="10"/>
        <end position="23"/>
    </location>
</feature>
<protein>
    <submittedName>
        <fullName evidence="2">Uncharacterized protein</fullName>
    </submittedName>
</protein>
<name>C0NFJ1_AJECG</name>